<evidence type="ECO:0000259" key="8">
    <source>
        <dbReference type="Pfam" id="PF00171"/>
    </source>
</evidence>
<evidence type="ECO:0000256" key="1">
    <source>
        <dbReference type="ARBA" id="ARBA00009986"/>
    </source>
</evidence>
<dbReference type="PANTHER" id="PTHR43570:SF20">
    <property type="entry name" value="ALDEHYDE DEHYDROGENASE ALDX-RELATED"/>
    <property type="match status" value="1"/>
</dbReference>
<keyword evidence="2 4" id="KW-0560">Oxidoreductase</keyword>
<dbReference type="PROSITE" id="PS00687">
    <property type="entry name" value="ALDEHYDE_DEHYDR_GLU"/>
    <property type="match status" value="1"/>
</dbReference>
<dbReference type="EMBL" id="JAVJAF010000001">
    <property type="protein sequence ID" value="MDR6236418.1"/>
    <property type="molecule type" value="Genomic_DNA"/>
</dbReference>
<evidence type="ECO:0000256" key="6">
    <source>
        <dbReference type="PROSITE-ProRule" id="PRU10007"/>
    </source>
</evidence>
<feature type="active site" evidence="5">
    <location>
        <position position="258"/>
    </location>
</feature>
<dbReference type="PANTHER" id="PTHR43570">
    <property type="entry name" value="ALDEHYDE DEHYDROGENASE"/>
    <property type="match status" value="1"/>
</dbReference>
<dbReference type="SUPFAM" id="SSF53720">
    <property type="entry name" value="ALDH-like"/>
    <property type="match status" value="1"/>
</dbReference>
<comment type="caution">
    <text evidence="9">The sequence shown here is derived from an EMBL/GenBank/DDBJ whole genome shotgun (WGS) entry which is preliminary data.</text>
</comment>
<evidence type="ECO:0000256" key="2">
    <source>
        <dbReference type="ARBA" id="ARBA00023002"/>
    </source>
</evidence>
<organism evidence="9 10">
    <name type="scientific">Pseudomonas oryzihabitans</name>
    <dbReference type="NCBI Taxonomy" id="47885"/>
    <lineage>
        <taxon>Bacteria</taxon>
        <taxon>Pseudomonadati</taxon>
        <taxon>Pseudomonadota</taxon>
        <taxon>Gammaproteobacteria</taxon>
        <taxon>Pseudomonadales</taxon>
        <taxon>Pseudomonadaceae</taxon>
        <taxon>Pseudomonas</taxon>
    </lineage>
</organism>
<sequence>MPASPPDTAPDTADVAELQRLFTAQGPRALALRTSTTADRLVSLQRLHTALVARRAALYAAFRADFGKPEVEVELSEIMPVLEEIQHARRHLRRWMRPQQVRATLTSLGSPAYIQRQPRGRCLIIGPWNYPVSILLGPLVSALAAGNTVILKPSEFTPAINQVLRELIAEAFSPDTVAFCEGGVATAQALLALPFDHFFFTGSTAVGRLVMQAAALHMASVTLELGGKSPAIVEASADLDAAVELLLWGKFFNAGQSCIAPDHVFVHRSLLDAFNERCRRLLARRYGSDPAASPDLAQLIHERHAAGLAELLQRAQAAGARLICGGDHDVARRYLAPTLLDCSAITSTLDQVEIFGPLLPVIAYDDLDDVLQRIDAGPKPLALYLWSRDRQVQRQVLARTRSGSLGLNLCMQQYTQVNLPFGGVNHSGSGSAHGLAGFRTFSHERSVLRAGPWLAVKLLFPPYSKAKLRLAQWVSRLVGRG</sequence>
<dbReference type="InterPro" id="IPR016163">
    <property type="entry name" value="Ald_DH_C"/>
</dbReference>
<proteinExistence type="inferred from homology"/>
<dbReference type="RefSeq" id="WP_309761408.1">
    <property type="nucleotide sequence ID" value="NZ_JAVJAF010000001.1"/>
</dbReference>
<evidence type="ECO:0000256" key="3">
    <source>
        <dbReference type="ARBA" id="ARBA00023027"/>
    </source>
</evidence>
<evidence type="ECO:0000256" key="4">
    <source>
        <dbReference type="PIRNR" id="PIRNR036492"/>
    </source>
</evidence>
<dbReference type="GO" id="GO:0006081">
    <property type="term" value="P:aldehyde metabolic process"/>
    <property type="evidence" value="ECO:0007669"/>
    <property type="project" value="InterPro"/>
</dbReference>
<dbReference type="Gene3D" id="3.40.309.10">
    <property type="entry name" value="Aldehyde Dehydrogenase, Chain A, domain 2"/>
    <property type="match status" value="1"/>
</dbReference>
<keyword evidence="3" id="KW-0520">NAD</keyword>
<dbReference type="FunFam" id="3.40.605.10:FF:000004">
    <property type="entry name" value="Aldehyde dehydrogenase"/>
    <property type="match status" value="1"/>
</dbReference>
<protein>
    <recommendedName>
        <fullName evidence="4">Aldehyde dehydrogenase</fullName>
    </recommendedName>
</protein>
<dbReference type="Gene3D" id="3.40.605.10">
    <property type="entry name" value="Aldehyde Dehydrogenase, Chain A, domain 1"/>
    <property type="match status" value="1"/>
</dbReference>
<dbReference type="AlphaFoldDB" id="A0AAJ2BLT1"/>
<feature type="domain" description="Aldehyde dehydrogenase" evidence="8">
    <location>
        <begin position="31"/>
        <end position="446"/>
    </location>
</feature>
<dbReference type="InterPro" id="IPR015590">
    <property type="entry name" value="Aldehyde_DH_dom"/>
</dbReference>
<evidence type="ECO:0000256" key="7">
    <source>
        <dbReference type="RuleBase" id="RU003345"/>
    </source>
</evidence>
<dbReference type="Proteomes" id="UP001268036">
    <property type="component" value="Unassembled WGS sequence"/>
</dbReference>
<dbReference type="InterPro" id="IPR016160">
    <property type="entry name" value="Ald_DH_CS_CYS"/>
</dbReference>
<reference evidence="9" key="1">
    <citation type="submission" date="2023-08" db="EMBL/GenBank/DDBJ databases">
        <title>Functional and genomic diversity of the sorghum phyllosphere microbiome.</title>
        <authorList>
            <person name="Shade A."/>
        </authorList>
    </citation>
    <scope>NUCLEOTIDE SEQUENCE</scope>
    <source>
        <strain evidence="9">SORGH_AS_0201</strain>
    </source>
</reference>
<gene>
    <name evidence="9" type="ORF">QE440_004159</name>
</gene>
<feature type="active site" evidence="5 6">
    <location>
        <position position="224"/>
    </location>
</feature>
<dbReference type="GO" id="GO:0005737">
    <property type="term" value="C:cytoplasm"/>
    <property type="evidence" value="ECO:0007669"/>
    <property type="project" value="TreeGrafter"/>
</dbReference>
<dbReference type="PROSITE" id="PS00070">
    <property type="entry name" value="ALDEHYDE_DEHYDR_CYS"/>
    <property type="match status" value="1"/>
</dbReference>
<dbReference type="PIRSF" id="PIRSF036492">
    <property type="entry name" value="ALDH"/>
    <property type="match status" value="1"/>
</dbReference>
<name>A0AAJ2BLT1_9PSED</name>
<comment type="similarity">
    <text evidence="1 4 7">Belongs to the aldehyde dehydrogenase family.</text>
</comment>
<dbReference type="Pfam" id="PF00171">
    <property type="entry name" value="Aldedh"/>
    <property type="match status" value="1"/>
</dbReference>
<evidence type="ECO:0000313" key="9">
    <source>
        <dbReference type="EMBL" id="MDR6236418.1"/>
    </source>
</evidence>
<dbReference type="InterPro" id="IPR012394">
    <property type="entry name" value="Aldehyde_DH_NAD(P)"/>
</dbReference>
<dbReference type="InterPro" id="IPR016162">
    <property type="entry name" value="Ald_DH_N"/>
</dbReference>
<evidence type="ECO:0000256" key="5">
    <source>
        <dbReference type="PIRSR" id="PIRSR036492-1"/>
    </source>
</evidence>
<dbReference type="InterPro" id="IPR029510">
    <property type="entry name" value="Ald_DH_CS_GLU"/>
</dbReference>
<dbReference type="GO" id="GO:0004029">
    <property type="term" value="F:aldehyde dehydrogenase (NAD+) activity"/>
    <property type="evidence" value="ECO:0007669"/>
    <property type="project" value="TreeGrafter"/>
</dbReference>
<evidence type="ECO:0000313" key="10">
    <source>
        <dbReference type="Proteomes" id="UP001268036"/>
    </source>
</evidence>
<accession>A0AAJ2BLT1</accession>
<dbReference type="InterPro" id="IPR016161">
    <property type="entry name" value="Ald_DH/histidinol_DH"/>
</dbReference>